<accession>A0A4P9XSJ3</accession>
<feature type="compositionally biased region" description="Acidic residues" evidence="1">
    <location>
        <begin position="214"/>
        <end position="236"/>
    </location>
</feature>
<name>A0A4P9XSJ3_9FUNG</name>
<dbReference type="STRING" id="78915.A0A4P9XSJ3"/>
<proteinExistence type="predicted"/>
<feature type="compositionally biased region" description="Polar residues" evidence="1">
    <location>
        <begin position="196"/>
        <end position="207"/>
    </location>
</feature>
<reference evidence="3" key="1">
    <citation type="journal article" date="2018" name="Nat. Microbiol.">
        <title>Leveraging single-cell genomics to expand the fungal tree of life.</title>
        <authorList>
            <person name="Ahrendt S.R."/>
            <person name="Quandt C.A."/>
            <person name="Ciobanu D."/>
            <person name="Clum A."/>
            <person name="Salamov A."/>
            <person name="Andreopoulos B."/>
            <person name="Cheng J.F."/>
            <person name="Woyke T."/>
            <person name="Pelin A."/>
            <person name="Henrissat B."/>
            <person name="Reynolds N.K."/>
            <person name="Benny G.L."/>
            <person name="Smith M.E."/>
            <person name="James T.Y."/>
            <person name="Grigoriev I.V."/>
        </authorList>
    </citation>
    <scope>NUCLEOTIDE SEQUENCE [LARGE SCALE GENOMIC DNA]</scope>
    <source>
        <strain evidence="3">RSA 1356</strain>
    </source>
</reference>
<feature type="region of interest" description="Disordered" evidence="1">
    <location>
        <begin position="196"/>
        <end position="276"/>
    </location>
</feature>
<feature type="compositionally biased region" description="Acidic residues" evidence="1">
    <location>
        <begin position="251"/>
        <end position="261"/>
    </location>
</feature>
<evidence type="ECO:0000256" key="1">
    <source>
        <dbReference type="SAM" id="MobiDB-lite"/>
    </source>
</evidence>
<sequence length="276" mass="30143">MYMSVPPPRGYAEMEKSGSGDLYDKMMSPTHTICQSRPKGNVVATYEAGKSISVELTEPEGGEINRHSGGHCQFALSYDDKTFVVLKDVLQTCMLGPLKYTIPIPANAPAADRATFAWTWINAVGDRQYYMNCADVKIVNKNEGKDGNITGPKLLVVHLDNKEVFPEWNGEGTSKTSKKMDLFKKRPIIKVTASGSSNVAASISADQKTQDSTSDVEDDTTDTGDLENVDDFGDDEPSTKKPSSKKPKVEEPEEDADDEGSDPNSQQSEDSAEEED</sequence>
<dbReference type="EMBL" id="KZ992541">
    <property type="protein sequence ID" value="RKP09114.1"/>
    <property type="molecule type" value="Genomic_DNA"/>
</dbReference>
<dbReference type="Proteomes" id="UP000271241">
    <property type="component" value="Unassembled WGS sequence"/>
</dbReference>
<dbReference type="OrthoDB" id="2342176at2759"/>
<dbReference type="Gene3D" id="2.70.50.70">
    <property type="match status" value="1"/>
</dbReference>
<keyword evidence="3" id="KW-1185">Reference proteome</keyword>
<gene>
    <name evidence="2" type="ORF">THASP1DRAFT_29103</name>
</gene>
<evidence type="ECO:0000313" key="2">
    <source>
        <dbReference type="EMBL" id="RKP09114.1"/>
    </source>
</evidence>
<dbReference type="PANTHER" id="PTHR36182:SF1">
    <property type="entry name" value="PROTEIN, PUTATIVE (AFU_ORTHOLOGUE AFUA_6G10930)-RELATED"/>
    <property type="match status" value="1"/>
</dbReference>
<dbReference type="PANTHER" id="PTHR36182">
    <property type="entry name" value="PROTEIN, PUTATIVE (AFU_ORTHOLOGUE AFUA_6G10930)-RELATED"/>
    <property type="match status" value="1"/>
</dbReference>
<evidence type="ECO:0000313" key="3">
    <source>
        <dbReference type="Proteomes" id="UP000271241"/>
    </source>
</evidence>
<protein>
    <recommendedName>
        <fullName evidence="4">Chitin-binding type-4 domain-containing protein</fullName>
    </recommendedName>
</protein>
<evidence type="ECO:0008006" key="4">
    <source>
        <dbReference type="Google" id="ProtNLM"/>
    </source>
</evidence>
<dbReference type="AlphaFoldDB" id="A0A4P9XSJ3"/>
<organism evidence="2 3">
    <name type="scientific">Thamnocephalis sphaerospora</name>
    <dbReference type="NCBI Taxonomy" id="78915"/>
    <lineage>
        <taxon>Eukaryota</taxon>
        <taxon>Fungi</taxon>
        <taxon>Fungi incertae sedis</taxon>
        <taxon>Zoopagomycota</taxon>
        <taxon>Zoopagomycotina</taxon>
        <taxon>Zoopagomycetes</taxon>
        <taxon>Zoopagales</taxon>
        <taxon>Sigmoideomycetaceae</taxon>
        <taxon>Thamnocephalis</taxon>
    </lineage>
</organism>